<dbReference type="Proteomes" id="UP000435041">
    <property type="component" value="Unassembled WGS sequence"/>
</dbReference>
<feature type="repeat" description="TPR" evidence="1">
    <location>
        <begin position="536"/>
        <end position="569"/>
    </location>
</feature>
<feature type="repeat" description="TPR" evidence="1">
    <location>
        <begin position="370"/>
        <end position="403"/>
    </location>
</feature>
<proteinExistence type="predicted"/>
<dbReference type="SUPFAM" id="SSF52540">
    <property type="entry name" value="P-loop containing nucleoside triphosphate hydrolases"/>
    <property type="match status" value="1"/>
</dbReference>
<feature type="repeat" description="TPR" evidence="1">
    <location>
        <begin position="496"/>
        <end position="529"/>
    </location>
</feature>
<evidence type="ECO:0000313" key="2">
    <source>
        <dbReference type="EMBL" id="GCL50122.1"/>
    </source>
</evidence>
<protein>
    <submittedName>
        <fullName evidence="2">Uncharacterized protein</fullName>
    </submittedName>
</protein>
<dbReference type="Pfam" id="PF13424">
    <property type="entry name" value="TPR_12"/>
    <property type="match status" value="3"/>
</dbReference>
<dbReference type="InterPro" id="IPR011990">
    <property type="entry name" value="TPR-like_helical_dom_sf"/>
</dbReference>
<organism evidence="2 3">
    <name type="scientific">Microcystis aeruginosa NIES-3804</name>
    <dbReference type="NCBI Taxonomy" id="2517783"/>
    <lineage>
        <taxon>Bacteria</taxon>
        <taxon>Bacillati</taxon>
        <taxon>Cyanobacteriota</taxon>
        <taxon>Cyanophyceae</taxon>
        <taxon>Oscillatoriophycideae</taxon>
        <taxon>Chroococcales</taxon>
        <taxon>Microcystaceae</taxon>
        <taxon>Microcystis</taxon>
    </lineage>
</organism>
<feature type="repeat" description="TPR" evidence="1">
    <location>
        <begin position="456"/>
        <end position="489"/>
    </location>
</feature>
<dbReference type="PANTHER" id="PTHR10098:SF108">
    <property type="entry name" value="TETRATRICOPEPTIDE REPEAT PROTEIN 28"/>
    <property type="match status" value="1"/>
</dbReference>
<dbReference type="PANTHER" id="PTHR10098">
    <property type="entry name" value="RAPSYN-RELATED"/>
    <property type="match status" value="1"/>
</dbReference>
<dbReference type="Pfam" id="PF13181">
    <property type="entry name" value="TPR_8"/>
    <property type="match status" value="1"/>
</dbReference>
<evidence type="ECO:0000313" key="3">
    <source>
        <dbReference type="Proteomes" id="UP000435041"/>
    </source>
</evidence>
<keyword evidence="1" id="KW-0802">TPR repeat</keyword>
<dbReference type="InterPro" id="IPR019734">
    <property type="entry name" value="TPR_rpt"/>
</dbReference>
<feature type="repeat" description="TPR" evidence="1">
    <location>
        <begin position="416"/>
        <end position="449"/>
    </location>
</feature>
<accession>A0A6H9GVX5</accession>
<dbReference type="PROSITE" id="PS50005">
    <property type="entry name" value="TPR"/>
    <property type="match status" value="6"/>
</dbReference>
<name>A0A6H9GVX5_MICAE</name>
<dbReference type="EMBL" id="BJCI01000022">
    <property type="protein sequence ID" value="GCL50122.1"/>
    <property type="molecule type" value="Genomic_DNA"/>
</dbReference>
<feature type="repeat" description="TPR" evidence="1">
    <location>
        <begin position="576"/>
        <end position="609"/>
    </location>
</feature>
<reference evidence="2 3" key="1">
    <citation type="submission" date="2019-02" db="EMBL/GenBank/DDBJ databases">
        <title>Draft genome sequence of Arthrospira platensis NIES-3804.</title>
        <authorList>
            <person name="Yamaguchi H."/>
            <person name="Suzuki S."/>
            <person name="Kawachi M."/>
        </authorList>
    </citation>
    <scope>NUCLEOTIDE SEQUENCE [LARGE SCALE GENOMIC DNA]</scope>
    <source>
        <strain evidence="2 3">NIES-3804</strain>
    </source>
</reference>
<dbReference type="SMART" id="SM00028">
    <property type="entry name" value="TPR"/>
    <property type="match status" value="7"/>
</dbReference>
<dbReference type="SUPFAM" id="SSF48452">
    <property type="entry name" value="TPR-like"/>
    <property type="match status" value="2"/>
</dbReference>
<comment type="caution">
    <text evidence="2">The sequence shown here is derived from an EMBL/GenBank/DDBJ whole genome shotgun (WGS) entry which is preliminary data.</text>
</comment>
<gene>
    <name evidence="2" type="ORF">NIES3804_16840</name>
</gene>
<evidence type="ECO:0000256" key="1">
    <source>
        <dbReference type="PROSITE-ProRule" id="PRU00339"/>
    </source>
</evidence>
<sequence>MNLKARVKKLEQKLRSEAYILILDNLESVTGQPLAIQNTLPENEREAIAEFLKNLVGGKTKVILGSRSEETWLQRRTFKENIYQLQGLDQESRTELAERILERQAKSRKNAIKKDDYFKRLMKLLAGYPLAMEVVLANLKRQSPEEIWQGLQLAELADVGDEDKTNNIIKCVEYSHSNLSEEAQNLLLCLAPFSGFIPRGVIPIYSQKLQQLEPLQGYQFDQFDAAIEEAIHWGLLSPMSEELPSLLTIQPIFPYFLKTKLKELAPETQAAIWEGFKNHYRDWAGNYNNLLNSKNPKEKQWGILFCRWEYENLFNALQIALNQQESVLGIIFCLLTQDTQANLKLLEFVLETVENYPPEAKQGQVAIEIIGIIDEAGSKYLKSNNYQKAKEIYQKSLELIKQISESYSQLKQSLQASTLHQLGMVANELREWEQAQSYYQQALEIDIEYGDRFSQANTLKGLGSVAHELREWEQARSYYQQALEIEIEYGDRFSQASTLQYFGILAQELGEWEQARSYYQQAIEIYIEYGDRFSQASTLHQLGIVAEELREWEQARSYYLQAIEIKIEYGDRYSQASTLHQLGIVAQELREWEQARSYYQQAIEIKIEYGDRYEQAGTLHQLGRLAEGVGELSQAKSYYLQALQIFAEFNDNYRVQTYSLPRLVALYQQTQDEDIFVAAADILGVGVEEVRGLLEG</sequence>
<dbReference type="InterPro" id="IPR027417">
    <property type="entry name" value="P-loop_NTPase"/>
</dbReference>
<dbReference type="Gene3D" id="1.25.40.10">
    <property type="entry name" value="Tetratricopeptide repeat domain"/>
    <property type="match status" value="2"/>
</dbReference>
<dbReference type="AlphaFoldDB" id="A0A6H9GVX5"/>